<dbReference type="Pfam" id="PF13531">
    <property type="entry name" value="SBP_bac_11"/>
    <property type="match status" value="1"/>
</dbReference>
<evidence type="ECO:0000256" key="1">
    <source>
        <dbReference type="ARBA" id="ARBA00009175"/>
    </source>
</evidence>
<feature type="binding site" evidence="4">
    <location>
        <position position="64"/>
    </location>
    <ligand>
        <name>molybdate</name>
        <dbReference type="ChEBI" id="CHEBI:36264"/>
    </ligand>
</feature>
<dbReference type="EMBL" id="VDUX01000003">
    <property type="protein sequence ID" value="TXL61498.1"/>
    <property type="molecule type" value="Genomic_DNA"/>
</dbReference>
<dbReference type="NCBIfam" id="TIGR01256">
    <property type="entry name" value="modA"/>
    <property type="match status" value="1"/>
</dbReference>
<gene>
    <name evidence="5" type="primary">modA</name>
    <name evidence="5" type="ORF">FHP06_08735</name>
</gene>
<dbReference type="RefSeq" id="WP_147685825.1">
    <property type="nucleotide sequence ID" value="NZ_VDUX01000003.1"/>
</dbReference>
<evidence type="ECO:0000256" key="4">
    <source>
        <dbReference type="PIRSR" id="PIRSR004846-1"/>
    </source>
</evidence>
<organism evidence="5 6">
    <name type="scientific">Aeromicrobium terrae</name>
    <dbReference type="NCBI Taxonomy" id="2498846"/>
    <lineage>
        <taxon>Bacteria</taxon>
        <taxon>Bacillati</taxon>
        <taxon>Actinomycetota</taxon>
        <taxon>Actinomycetes</taxon>
        <taxon>Propionibacteriales</taxon>
        <taxon>Nocardioidaceae</taxon>
        <taxon>Aeromicrobium</taxon>
    </lineage>
</organism>
<keyword evidence="2 4" id="KW-0479">Metal-binding</keyword>
<dbReference type="Proteomes" id="UP000321571">
    <property type="component" value="Unassembled WGS sequence"/>
</dbReference>
<keyword evidence="6" id="KW-1185">Reference proteome</keyword>
<reference evidence="5 6" key="1">
    <citation type="submission" date="2019-06" db="EMBL/GenBank/DDBJ databases">
        <title>Aeromicrobium sp. nov., isolated from a maize field.</title>
        <authorList>
            <person name="Lin S.-Y."/>
            <person name="Tsai C.-F."/>
            <person name="Young C.-C."/>
        </authorList>
    </citation>
    <scope>NUCLEOTIDE SEQUENCE [LARGE SCALE GENOMIC DNA]</scope>
    <source>
        <strain evidence="5 6">CC-CFT486</strain>
    </source>
</reference>
<name>A0A5C8NJP3_9ACTN</name>
<dbReference type="AlphaFoldDB" id="A0A5C8NJP3"/>
<evidence type="ECO:0000256" key="2">
    <source>
        <dbReference type="ARBA" id="ARBA00022723"/>
    </source>
</evidence>
<evidence type="ECO:0000313" key="5">
    <source>
        <dbReference type="EMBL" id="TXL61498.1"/>
    </source>
</evidence>
<comment type="similarity">
    <text evidence="1">Belongs to the bacterial solute-binding protein ModA family.</text>
</comment>
<comment type="caution">
    <text evidence="5">The sequence shown here is derived from an EMBL/GenBank/DDBJ whole genome shotgun (WGS) entry which is preliminary data.</text>
</comment>
<dbReference type="Gene3D" id="3.40.190.10">
    <property type="entry name" value="Periplasmic binding protein-like II"/>
    <property type="match status" value="2"/>
</dbReference>
<sequence>MRRATVLALVVALTACGSGSDGSSGRTTLKVLAASSLTESFTALEQRYEKAHPGVDVKLSFDSSAILVEQLSQGLDADVLATADTATMDKAEQAGVVTGTPTVFASNTLVIATPRGNPAGIRGLDDLATSTFAVCVPAAPCGDAAQRLFQLEGFTAKPTTEEENVKGVLTKVVTGEVDAGLVYVSDAQAAGDQVEVVQAANASEVVNVDPIAAVKGGDRGAAQDWIRLITGAEGQRVLASFGFGPRA</sequence>
<proteinExistence type="inferred from homology"/>
<feature type="binding site" evidence="4">
    <location>
        <position position="36"/>
    </location>
    <ligand>
        <name>molybdate</name>
        <dbReference type="ChEBI" id="CHEBI:36264"/>
    </ligand>
</feature>
<evidence type="ECO:0000313" key="6">
    <source>
        <dbReference type="Proteomes" id="UP000321571"/>
    </source>
</evidence>
<keyword evidence="3" id="KW-0732">Signal</keyword>
<dbReference type="GO" id="GO:0030973">
    <property type="term" value="F:molybdate ion binding"/>
    <property type="evidence" value="ECO:0007669"/>
    <property type="project" value="TreeGrafter"/>
</dbReference>
<evidence type="ECO:0000256" key="3">
    <source>
        <dbReference type="ARBA" id="ARBA00022729"/>
    </source>
</evidence>
<dbReference type="PROSITE" id="PS51257">
    <property type="entry name" value="PROKAR_LIPOPROTEIN"/>
    <property type="match status" value="1"/>
</dbReference>
<dbReference type="GO" id="GO:0046872">
    <property type="term" value="F:metal ion binding"/>
    <property type="evidence" value="ECO:0007669"/>
    <property type="project" value="UniProtKB-KW"/>
</dbReference>
<dbReference type="PIRSF" id="PIRSF004846">
    <property type="entry name" value="ModA"/>
    <property type="match status" value="1"/>
</dbReference>
<feature type="binding site" evidence="4">
    <location>
        <position position="165"/>
    </location>
    <ligand>
        <name>molybdate</name>
        <dbReference type="ChEBI" id="CHEBI:36264"/>
    </ligand>
</feature>
<accession>A0A5C8NJP3</accession>
<dbReference type="PANTHER" id="PTHR30632">
    <property type="entry name" value="MOLYBDATE-BINDING PERIPLASMIC PROTEIN"/>
    <property type="match status" value="1"/>
</dbReference>
<dbReference type="InterPro" id="IPR005950">
    <property type="entry name" value="ModA"/>
</dbReference>
<protein>
    <submittedName>
        <fullName evidence="5">Molybdate ABC transporter substrate-binding protein</fullName>
    </submittedName>
</protein>
<dbReference type="OrthoDB" id="9785015at2"/>
<dbReference type="PANTHER" id="PTHR30632:SF0">
    <property type="entry name" value="SULFATE-BINDING PROTEIN"/>
    <property type="match status" value="1"/>
</dbReference>
<feature type="binding site" evidence="4">
    <location>
        <position position="183"/>
    </location>
    <ligand>
        <name>molybdate</name>
        <dbReference type="ChEBI" id="CHEBI:36264"/>
    </ligand>
</feature>
<dbReference type="SUPFAM" id="SSF53850">
    <property type="entry name" value="Periplasmic binding protein-like II"/>
    <property type="match status" value="1"/>
</dbReference>
<dbReference type="InterPro" id="IPR050682">
    <property type="entry name" value="ModA/WtpA"/>
</dbReference>
<keyword evidence="4" id="KW-0500">Molybdenum</keyword>
<dbReference type="GO" id="GO:0015689">
    <property type="term" value="P:molybdate ion transport"/>
    <property type="evidence" value="ECO:0007669"/>
    <property type="project" value="InterPro"/>
</dbReference>